<dbReference type="Proteomes" id="UP000466442">
    <property type="component" value="Unassembled WGS sequence"/>
</dbReference>
<feature type="chain" id="PRO_5035722890" evidence="2">
    <location>
        <begin position="20"/>
        <end position="255"/>
    </location>
</feature>
<comment type="caution">
    <text evidence="3">The sequence shown here is derived from an EMBL/GenBank/DDBJ whole genome shotgun (WGS) entry which is preliminary data.</text>
</comment>
<keyword evidence="4" id="KW-1185">Reference proteome</keyword>
<reference evidence="3" key="1">
    <citation type="journal article" date="2021" name="Mol. Ecol. Resour.">
        <title>Apolygus lucorum genome provides insights into omnivorousness and mesophyll feeding.</title>
        <authorList>
            <person name="Liu Y."/>
            <person name="Liu H."/>
            <person name="Wang H."/>
            <person name="Huang T."/>
            <person name="Liu B."/>
            <person name="Yang B."/>
            <person name="Yin L."/>
            <person name="Li B."/>
            <person name="Zhang Y."/>
            <person name="Zhang S."/>
            <person name="Jiang F."/>
            <person name="Zhang X."/>
            <person name="Ren Y."/>
            <person name="Wang B."/>
            <person name="Wang S."/>
            <person name="Lu Y."/>
            <person name="Wu K."/>
            <person name="Fan W."/>
            <person name="Wang G."/>
        </authorList>
    </citation>
    <scope>NUCLEOTIDE SEQUENCE</scope>
    <source>
        <strain evidence="3">12Hb</strain>
    </source>
</reference>
<dbReference type="AlphaFoldDB" id="A0A8S9XLB3"/>
<feature type="compositionally biased region" description="Basic and acidic residues" evidence="1">
    <location>
        <begin position="181"/>
        <end position="197"/>
    </location>
</feature>
<keyword evidence="2" id="KW-0732">Signal</keyword>
<evidence type="ECO:0000256" key="2">
    <source>
        <dbReference type="SAM" id="SignalP"/>
    </source>
</evidence>
<protein>
    <submittedName>
        <fullName evidence="3">Uncharacterized protein</fullName>
    </submittedName>
</protein>
<dbReference type="EMBL" id="WIXP02000006">
    <property type="protein sequence ID" value="KAF6209419.1"/>
    <property type="molecule type" value="Genomic_DNA"/>
</dbReference>
<evidence type="ECO:0000313" key="3">
    <source>
        <dbReference type="EMBL" id="KAF6209419.1"/>
    </source>
</evidence>
<organism evidence="3 4">
    <name type="scientific">Apolygus lucorum</name>
    <name type="common">Small green plant bug</name>
    <name type="synonym">Lygocoris lucorum</name>
    <dbReference type="NCBI Taxonomy" id="248454"/>
    <lineage>
        <taxon>Eukaryota</taxon>
        <taxon>Metazoa</taxon>
        <taxon>Ecdysozoa</taxon>
        <taxon>Arthropoda</taxon>
        <taxon>Hexapoda</taxon>
        <taxon>Insecta</taxon>
        <taxon>Pterygota</taxon>
        <taxon>Neoptera</taxon>
        <taxon>Paraneoptera</taxon>
        <taxon>Hemiptera</taxon>
        <taxon>Heteroptera</taxon>
        <taxon>Panheteroptera</taxon>
        <taxon>Cimicomorpha</taxon>
        <taxon>Miridae</taxon>
        <taxon>Mirini</taxon>
        <taxon>Apolygus</taxon>
    </lineage>
</organism>
<name>A0A8S9XLB3_APOLU</name>
<evidence type="ECO:0000256" key="1">
    <source>
        <dbReference type="SAM" id="MobiDB-lite"/>
    </source>
</evidence>
<feature type="region of interest" description="Disordered" evidence="1">
    <location>
        <begin position="42"/>
        <end position="68"/>
    </location>
</feature>
<feature type="region of interest" description="Disordered" evidence="1">
    <location>
        <begin position="169"/>
        <end position="210"/>
    </location>
</feature>
<feature type="compositionally biased region" description="Polar residues" evidence="1">
    <location>
        <begin position="45"/>
        <end position="65"/>
    </location>
</feature>
<gene>
    <name evidence="3" type="ORF">GE061_015166</name>
</gene>
<sequence length="255" mass="29030">MRKLLLFFFKYTKLYFIMTEEPDDNEDYFADDREQTRWNLKRRVPQSTSQFSPTSGEAMNETGNADTADGLEEKDRFRNQPPGFVTTAAPTSTPMKQLESLVGRLRLLGSTRSSVLRKKCVQAALDKVFDVARWIPTYQRILEERDTLIEHQSKLIIDKLVLTRERDMAREKAGTNAGEIPETRPDDQTRKEHREDMPTGVRAGVPQGTGVHAPKDCHLCRNFGYDLARRTSRAVVPETESSVALTTLAHKRAGD</sequence>
<evidence type="ECO:0000313" key="4">
    <source>
        <dbReference type="Proteomes" id="UP000466442"/>
    </source>
</evidence>
<accession>A0A8S9XLB3</accession>
<feature type="signal peptide" evidence="2">
    <location>
        <begin position="1"/>
        <end position="19"/>
    </location>
</feature>
<proteinExistence type="predicted"/>
<feature type="non-terminal residue" evidence="3">
    <location>
        <position position="255"/>
    </location>
</feature>